<organism evidence="3 4">
    <name type="scientific">Gulosibacter chungangensis</name>
    <dbReference type="NCBI Taxonomy" id="979746"/>
    <lineage>
        <taxon>Bacteria</taxon>
        <taxon>Bacillati</taxon>
        <taxon>Actinomycetota</taxon>
        <taxon>Actinomycetes</taxon>
        <taxon>Micrococcales</taxon>
        <taxon>Microbacteriaceae</taxon>
        <taxon>Gulosibacter</taxon>
    </lineage>
</organism>
<protein>
    <submittedName>
        <fullName evidence="3">PucR family transcriptional regulator</fullName>
    </submittedName>
</protein>
<feature type="domain" description="PucR C-terminal helix-turn-helix" evidence="1">
    <location>
        <begin position="340"/>
        <end position="391"/>
    </location>
</feature>
<dbReference type="OrthoDB" id="3190266at2"/>
<proteinExistence type="predicted"/>
<sequence>MRNELLEPQPEDRGRWIEILAQVSPDHLVERFVSQVREVDDYSTPAVTWTEIRTSALSSFLALLDALKHGDSSRTVDIAAHVGITRARANVPMSSLMTAIRIDFQVLWNSILEVSADEDAQLLIRHANSVWLTVDSYVRQTQDAYMAEERRMADEAGAVRRKLLAELLRQEELSTHRLEVIAEALGIGTSPTFLIAAADEDEQAITGLRTEVNRLERASLKPFAQYRGTALIVFLEWPEQPTTPQHLAIQQLHEHRIGLIERAEGLTALRHAIPLAIQLAGLATKRPIVPTSEPAKRPAVTPELGWTKLIHDRVHDLNLATFLDVHPLLASCGEAERNNLLTAVRAYLATGSVSEAAEATFCHRNTLTNRLQRFRELTEIDVTVPNQAALLVVLWA</sequence>
<dbReference type="RefSeq" id="WP_158051076.1">
    <property type="nucleotide sequence ID" value="NZ_WBKB01000001.1"/>
</dbReference>
<accession>A0A7J5BFL4</accession>
<dbReference type="InterPro" id="IPR051448">
    <property type="entry name" value="CdaR-like_regulators"/>
</dbReference>
<dbReference type="Pfam" id="PF14361">
    <property type="entry name" value="RsbRD_N"/>
    <property type="match status" value="1"/>
</dbReference>
<evidence type="ECO:0000259" key="1">
    <source>
        <dbReference type="Pfam" id="PF13556"/>
    </source>
</evidence>
<evidence type="ECO:0000313" key="4">
    <source>
        <dbReference type="Proteomes" id="UP000433493"/>
    </source>
</evidence>
<feature type="domain" description="RsbT co-antagonist protein RsbRD N-terminal" evidence="2">
    <location>
        <begin position="28"/>
        <end position="160"/>
    </location>
</feature>
<evidence type="ECO:0000259" key="2">
    <source>
        <dbReference type="Pfam" id="PF14361"/>
    </source>
</evidence>
<keyword evidence="4" id="KW-1185">Reference proteome</keyword>
<dbReference type="Pfam" id="PF13556">
    <property type="entry name" value="HTH_30"/>
    <property type="match status" value="1"/>
</dbReference>
<dbReference type="PANTHER" id="PTHR33744">
    <property type="entry name" value="CARBOHYDRATE DIACID REGULATOR"/>
    <property type="match status" value="1"/>
</dbReference>
<dbReference type="InterPro" id="IPR042070">
    <property type="entry name" value="PucR_C-HTH_sf"/>
</dbReference>
<dbReference type="InterPro" id="IPR025736">
    <property type="entry name" value="PucR_C-HTH_dom"/>
</dbReference>
<dbReference type="AlphaFoldDB" id="A0A7J5BFL4"/>
<evidence type="ECO:0000313" key="3">
    <source>
        <dbReference type="EMBL" id="KAB1645066.1"/>
    </source>
</evidence>
<name>A0A7J5BFL4_9MICO</name>
<reference evidence="3 4" key="1">
    <citation type="submission" date="2019-09" db="EMBL/GenBank/DDBJ databases">
        <title>Phylogeny of genus Pseudoclavibacter and closely related genus.</title>
        <authorList>
            <person name="Li Y."/>
        </authorList>
    </citation>
    <scope>NUCLEOTIDE SEQUENCE [LARGE SCALE GENOMIC DNA]</scope>
    <source>
        <strain evidence="3 4">KCTC 13959</strain>
    </source>
</reference>
<dbReference type="InterPro" id="IPR025751">
    <property type="entry name" value="RsbRD_N_dom"/>
</dbReference>
<dbReference type="EMBL" id="WBKB01000001">
    <property type="protein sequence ID" value="KAB1645066.1"/>
    <property type="molecule type" value="Genomic_DNA"/>
</dbReference>
<dbReference type="Gene3D" id="1.10.10.2840">
    <property type="entry name" value="PucR C-terminal helix-turn-helix domain"/>
    <property type="match status" value="1"/>
</dbReference>
<comment type="caution">
    <text evidence="3">The sequence shown here is derived from an EMBL/GenBank/DDBJ whole genome shotgun (WGS) entry which is preliminary data.</text>
</comment>
<dbReference type="Proteomes" id="UP000433493">
    <property type="component" value="Unassembled WGS sequence"/>
</dbReference>
<gene>
    <name evidence="3" type="ORF">F8O05_02080</name>
</gene>